<dbReference type="Pfam" id="PF13445">
    <property type="entry name" value="zf-RING_UBOX"/>
    <property type="match status" value="1"/>
</dbReference>
<keyword evidence="15" id="KW-1185">Reference proteome</keyword>
<evidence type="ECO:0000259" key="13">
    <source>
        <dbReference type="PROSITE" id="PS50089"/>
    </source>
</evidence>
<evidence type="ECO:0000256" key="12">
    <source>
        <dbReference type="SAM" id="MobiDB-lite"/>
    </source>
</evidence>
<feature type="compositionally biased region" description="Polar residues" evidence="12">
    <location>
        <begin position="16"/>
        <end position="29"/>
    </location>
</feature>
<dbReference type="OrthoDB" id="8062037at2759"/>
<evidence type="ECO:0000256" key="6">
    <source>
        <dbReference type="ARBA" id="ARBA00022723"/>
    </source>
</evidence>
<keyword evidence="9" id="KW-0862">Zinc</keyword>
<dbReference type="Gene3D" id="3.30.40.10">
    <property type="entry name" value="Zinc/RING finger domain, C3HC4 (zinc finger)"/>
    <property type="match status" value="1"/>
</dbReference>
<organism evidence="14 15">
    <name type="scientific">Clathrospora elynae</name>
    <dbReference type="NCBI Taxonomy" id="706981"/>
    <lineage>
        <taxon>Eukaryota</taxon>
        <taxon>Fungi</taxon>
        <taxon>Dikarya</taxon>
        <taxon>Ascomycota</taxon>
        <taxon>Pezizomycotina</taxon>
        <taxon>Dothideomycetes</taxon>
        <taxon>Pleosporomycetidae</taxon>
        <taxon>Pleosporales</taxon>
        <taxon>Diademaceae</taxon>
        <taxon>Clathrospora</taxon>
    </lineage>
</organism>
<dbReference type="InterPro" id="IPR001841">
    <property type="entry name" value="Znf_RING"/>
</dbReference>
<dbReference type="EC" id="2.3.2.27" evidence="4"/>
<dbReference type="InterPro" id="IPR045103">
    <property type="entry name" value="RNF5/RNF185-like"/>
</dbReference>
<evidence type="ECO:0000256" key="11">
    <source>
        <dbReference type="PROSITE-ProRule" id="PRU00175"/>
    </source>
</evidence>
<evidence type="ECO:0000256" key="2">
    <source>
        <dbReference type="ARBA" id="ARBA00004308"/>
    </source>
</evidence>
<keyword evidence="5" id="KW-0808">Transferase</keyword>
<evidence type="ECO:0000256" key="3">
    <source>
        <dbReference type="ARBA" id="ARBA00004906"/>
    </source>
</evidence>
<dbReference type="Proteomes" id="UP000800038">
    <property type="component" value="Unassembled WGS sequence"/>
</dbReference>
<evidence type="ECO:0000256" key="5">
    <source>
        <dbReference type="ARBA" id="ARBA00022679"/>
    </source>
</evidence>
<evidence type="ECO:0000256" key="10">
    <source>
        <dbReference type="ARBA" id="ARBA00023136"/>
    </source>
</evidence>
<name>A0A6A5SVS9_9PLEO</name>
<keyword evidence="8" id="KW-0833">Ubl conjugation pathway</keyword>
<dbReference type="GO" id="GO:0006511">
    <property type="term" value="P:ubiquitin-dependent protein catabolic process"/>
    <property type="evidence" value="ECO:0007669"/>
    <property type="project" value="InterPro"/>
</dbReference>
<keyword evidence="6" id="KW-0479">Metal-binding</keyword>
<accession>A0A6A5SVS9</accession>
<gene>
    <name evidence="14" type="ORF">EJ02DRAFT_452841</name>
</gene>
<dbReference type="GO" id="GO:0061630">
    <property type="term" value="F:ubiquitin protein ligase activity"/>
    <property type="evidence" value="ECO:0007669"/>
    <property type="project" value="UniProtKB-EC"/>
</dbReference>
<comment type="subcellular location">
    <subcellularLocation>
        <location evidence="2">Endomembrane system</location>
    </subcellularLocation>
</comment>
<keyword evidence="7 11" id="KW-0863">Zinc-finger</keyword>
<evidence type="ECO:0000313" key="15">
    <source>
        <dbReference type="Proteomes" id="UP000800038"/>
    </source>
</evidence>
<evidence type="ECO:0000256" key="1">
    <source>
        <dbReference type="ARBA" id="ARBA00000900"/>
    </source>
</evidence>
<dbReference type="PROSITE" id="PS50089">
    <property type="entry name" value="ZF_RING_2"/>
    <property type="match status" value="1"/>
</dbReference>
<dbReference type="SUPFAM" id="SSF57850">
    <property type="entry name" value="RING/U-box"/>
    <property type="match status" value="1"/>
</dbReference>
<evidence type="ECO:0000256" key="8">
    <source>
        <dbReference type="ARBA" id="ARBA00022786"/>
    </source>
</evidence>
<feature type="domain" description="RING-type" evidence="13">
    <location>
        <begin position="58"/>
        <end position="102"/>
    </location>
</feature>
<sequence>MDVNQTNMPAARRRASATTFEPRQQSPESELSRYRLVKTCYPENDVRRITESMATFECPICLEDAVPNPALTPCGHLLCWECLQRLEKQGKDKITITCPVCRDCLHVHTCWKAFCYVFAPETLDVDERTAIAMNVKESGGVWTVGVQTGAECNKWLGWVNDDVGSEGF</sequence>
<dbReference type="GO" id="GO:0005783">
    <property type="term" value="C:endoplasmic reticulum"/>
    <property type="evidence" value="ECO:0007669"/>
    <property type="project" value="InterPro"/>
</dbReference>
<dbReference type="UniPathway" id="UPA00143"/>
<proteinExistence type="predicted"/>
<evidence type="ECO:0000313" key="14">
    <source>
        <dbReference type="EMBL" id="KAF1944000.1"/>
    </source>
</evidence>
<dbReference type="GO" id="GO:0016567">
    <property type="term" value="P:protein ubiquitination"/>
    <property type="evidence" value="ECO:0007669"/>
    <property type="project" value="UniProtKB-UniPathway"/>
</dbReference>
<comment type="pathway">
    <text evidence="3">Protein modification; protein ubiquitination.</text>
</comment>
<evidence type="ECO:0000256" key="4">
    <source>
        <dbReference type="ARBA" id="ARBA00012483"/>
    </source>
</evidence>
<dbReference type="SMART" id="SM00184">
    <property type="entry name" value="RING"/>
    <property type="match status" value="1"/>
</dbReference>
<dbReference type="AlphaFoldDB" id="A0A6A5SVS9"/>
<comment type="catalytic activity">
    <reaction evidence="1">
        <text>S-ubiquitinyl-[E2 ubiquitin-conjugating enzyme]-L-cysteine + [acceptor protein]-L-lysine = [E2 ubiquitin-conjugating enzyme]-L-cysteine + N(6)-ubiquitinyl-[acceptor protein]-L-lysine.</text>
        <dbReference type="EC" id="2.3.2.27"/>
    </reaction>
</comment>
<dbReference type="InterPro" id="IPR027370">
    <property type="entry name" value="Znf-RING_euk"/>
</dbReference>
<feature type="region of interest" description="Disordered" evidence="12">
    <location>
        <begin position="1"/>
        <end position="29"/>
    </location>
</feature>
<protein>
    <recommendedName>
        <fullName evidence="4">RING-type E3 ubiquitin transferase</fullName>
        <ecNumber evidence="4">2.3.2.27</ecNumber>
    </recommendedName>
</protein>
<evidence type="ECO:0000256" key="7">
    <source>
        <dbReference type="ARBA" id="ARBA00022771"/>
    </source>
</evidence>
<dbReference type="GO" id="GO:0008270">
    <property type="term" value="F:zinc ion binding"/>
    <property type="evidence" value="ECO:0007669"/>
    <property type="project" value="UniProtKB-KW"/>
</dbReference>
<dbReference type="InterPro" id="IPR013083">
    <property type="entry name" value="Znf_RING/FYVE/PHD"/>
</dbReference>
<dbReference type="InterPro" id="IPR017907">
    <property type="entry name" value="Znf_RING_CS"/>
</dbReference>
<keyword evidence="10" id="KW-0472">Membrane</keyword>
<dbReference type="PANTHER" id="PTHR12313">
    <property type="entry name" value="E3 UBIQUITIN-PROTEIN LIGASE RNF5-RELATED"/>
    <property type="match status" value="1"/>
</dbReference>
<dbReference type="PROSITE" id="PS00518">
    <property type="entry name" value="ZF_RING_1"/>
    <property type="match status" value="1"/>
</dbReference>
<reference evidence="14" key="1">
    <citation type="journal article" date="2020" name="Stud. Mycol.">
        <title>101 Dothideomycetes genomes: a test case for predicting lifestyles and emergence of pathogens.</title>
        <authorList>
            <person name="Haridas S."/>
            <person name="Albert R."/>
            <person name="Binder M."/>
            <person name="Bloem J."/>
            <person name="Labutti K."/>
            <person name="Salamov A."/>
            <person name="Andreopoulos B."/>
            <person name="Baker S."/>
            <person name="Barry K."/>
            <person name="Bills G."/>
            <person name="Bluhm B."/>
            <person name="Cannon C."/>
            <person name="Castanera R."/>
            <person name="Culley D."/>
            <person name="Daum C."/>
            <person name="Ezra D."/>
            <person name="Gonzalez J."/>
            <person name="Henrissat B."/>
            <person name="Kuo A."/>
            <person name="Liang C."/>
            <person name="Lipzen A."/>
            <person name="Lutzoni F."/>
            <person name="Magnuson J."/>
            <person name="Mondo S."/>
            <person name="Nolan M."/>
            <person name="Ohm R."/>
            <person name="Pangilinan J."/>
            <person name="Park H.-J."/>
            <person name="Ramirez L."/>
            <person name="Alfaro M."/>
            <person name="Sun H."/>
            <person name="Tritt A."/>
            <person name="Yoshinaga Y."/>
            <person name="Zwiers L.-H."/>
            <person name="Turgeon B."/>
            <person name="Goodwin S."/>
            <person name="Spatafora J."/>
            <person name="Crous P."/>
            <person name="Grigoriev I."/>
        </authorList>
    </citation>
    <scope>NUCLEOTIDE SEQUENCE</scope>
    <source>
        <strain evidence="14">CBS 161.51</strain>
    </source>
</reference>
<evidence type="ECO:0000256" key="9">
    <source>
        <dbReference type="ARBA" id="ARBA00022833"/>
    </source>
</evidence>
<dbReference type="EMBL" id="ML976020">
    <property type="protein sequence ID" value="KAF1944000.1"/>
    <property type="molecule type" value="Genomic_DNA"/>
</dbReference>